<keyword evidence="2" id="KW-0472">Membrane</keyword>
<dbReference type="RefSeq" id="WP_184702288.1">
    <property type="nucleotide sequence ID" value="NZ_BAABEG010000005.1"/>
</dbReference>
<evidence type="ECO:0000256" key="1">
    <source>
        <dbReference type="SAM" id="MobiDB-lite"/>
    </source>
</evidence>
<keyword evidence="4" id="KW-1185">Reference proteome</keyword>
<keyword evidence="2" id="KW-0812">Transmembrane</keyword>
<protein>
    <submittedName>
        <fullName evidence="3">Uncharacterized protein</fullName>
    </submittedName>
</protein>
<dbReference type="AlphaFoldDB" id="A0A7X0FD45"/>
<dbReference type="EMBL" id="JACHOU010000025">
    <property type="protein sequence ID" value="MBB6357520.1"/>
    <property type="molecule type" value="Genomic_DNA"/>
</dbReference>
<evidence type="ECO:0000313" key="3">
    <source>
        <dbReference type="EMBL" id="MBB6357520.1"/>
    </source>
</evidence>
<feature type="transmembrane region" description="Helical" evidence="2">
    <location>
        <begin position="27"/>
        <end position="48"/>
    </location>
</feature>
<organism evidence="3 4">
    <name type="scientific">Aminobacter aganoensis</name>
    <dbReference type="NCBI Taxonomy" id="83264"/>
    <lineage>
        <taxon>Bacteria</taxon>
        <taxon>Pseudomonadati</taxon>
        <taxon>Pseudomonadota</taxon>
        <taxon>Alphaproteobacteria</taxon>
        <taxon>Hyphomicrobiales</taxon>
        <taxon>Phyllobacteriaceae</taxon>
        <taxon>Aminobacter</taxon>
    </lineage>
</organism>
<feature type="region of interest" description="Disordered" evidence="1">
    <location>
        <begin position="1"/>
        <end position="23"/>
    </location>
</feature>
<feature type="compositionally biased region" description="Basic and acidic residues" evidence="1">
    <location>
        <begin position="1"/>
        <end position="13"/>
    </location>
</feature>
<name>A0A7X0FD45_9HYPH</name>
<evidence type="ECO:0000256" key="2">
    <source>
        <dbReference type="SAM" id="Phobius"/>
    </source>
</evidence>
<proteinExistence type="predicted"/>
<sequence length="49" mass="5126">MSKDRNGDERTHAPGDQAGDDNSNSTLLPMLIAGLVLIVVGAIVVMSFV</sequence>
<gene>
    <name evidence="3" type="ORF">GGR00_005343</name>
</gene>
<dbReference type="Proteomes" id="UP000536262">
    <property type="component" value="Unassembled WGS sequence"/>
</dbReference>
<evidence type="ECO:0000313" key="4">
    <source>
        <dbReference type="Proteomes" id="UP000536262"/>
    </source>
</evidence>
<comment type="caution">
    <text evidence="3">The sequence shown here is derived from an EMBL/GenBank/DDBJ whole genome shotgun (WGS) entry which is preliminary data.</text>
</comment>
<reference evidence="3 4" key="1">
    <citation type="submission" date="2020-08" db="EMBL/GenBank/DDBJ databases">
        <title>Genomic Encyclopedia of Type Strains, Phase IV (KMG-IV): sequencing the most valuable type-strain genomes for metagenomic binning, comparative biology and taxonomic classification.</title>
        <authorList>
            <person name="Goeker M."/>
        </authorList>
    </citation>
    <scope>NUCLEOTIDE SEQUENCE [LARGE SCALE GENOMIC DNA]</scope>
    <source>
        <strain evidence="3 4">DSM 7051</strain>
    </source>
</reference>
<accession>A0A7X0FD45</accession>
<keyword evidence="2" id="KW-1133">Transmembrane helix</keyword>